<organism evidence="3 4">
    <name type="scientific">Nocardia terrae</name>
    <dbReference type="NCBI Taxonomy" id="2675851"/>
    <lineage>
        <taxon>Bacteria</taxon>
        <taxon>Bacillati</taxon>
        <taxon>Actinomycetota</taxon>
        <taxon>Actinomycetes</taxon>
        <taxon>Mycobacteriales</taxon>
        <taxon>Nocardiaceae</taxon>
        <taxon>Nocardia</taxon>
    </lineage>
</organism>
<dbReference type="RefSeq" id="WP_157386673.1">
    <property type="nucleotide sequence ID" value="NZ_WRPP01000001.1"/>
</dbReference>
<keyword evidence="4" id="KW-1185">Reference proteome</keyword>
<evidence type="ECO:0000313" key="3">
    <source>
        <dbReference type="EMBL" id="MVU77313.1"/>
    </source>
</evidence>
<evidence type="ECO:0008006" key="5">
    <source>
        <dbReference type="Google" id="ProtNLM"/>
    </source>
</evidence>
<keyword evidence="2" id="KW-0472">Membrane</keyword>
<feature type="compositionally biased region" description="Pro residues" evidence="1">
    <location>
        <begin position="217"/>
        <end position="233"/>
    </location>
</feature>
<protein>
    <recommendedName>
        <fullName evidence="5">Capsular polysaccharide biosynthesis protein</fullName>
    </recommendedName>
</protein>
<feature type="region of interest" description="Disordered" evidence="1">
    <location>
        <begin position="211"/>
        <end position="246"/>
    </location>
</feature>
<proteinExistence type="predicted"/>
<sequence>MDLFDVARSCARRWYVILPLLVLSLLYGKHTYQQAKPVYYANAVIGFAPPSYRYDQAVAGEPVRRNGLLDVGGATLLANLAALGLRQPAVVDKVVAGGGQPNYVARMFPTTTGSAQIPLVMLEETSANPQTTSKTLELVTAQADSTLRTLQQGAQVPEDQMVSSFTVQPPSTPVAALPSRTRSTISVLGAGIGLSILLAVLVDVVLERRKRGRRTEPPVPYTPGEPPLPPGPGAPVTGNARAANSM</sequence>
<dbReference type="AlphaFoldDB" id="A0A7K1USI9"/>
<feature type="transmembrane region" description="Helical" evidence="2">
    <location>
        <begin position="185"/>
        <end position="206"/>
    </location>
</feature>
<evidence type="ECO:0000256" key="1">
    <source>
        <dbReference type="SAM" id="MobiDB-lite"/>
    </source>
</evidence>
<evidence type="ECO:0000313" key="4">
    <source>
        <dbReference type="Proteomes" id="UP000466794"/>
    </source>
</evidence>
<keyword evidence="2" id="KW-1133">Transmembrane helix</keyword>
<dbReference type="Proteomes" id="UP000466794">
    <property type="component" value="Unassembled WGS sequence"/>
</dbReference>
<gene>
    <name evidence="3" type="ORF">GPX89_08645</name>
</gene>
<reference evidence="3 4" key="1">
    <citation type="submission" date="2019-12" db="EMBL/GenBank/DDBJ databases">
        <title>Nocardia sp. nov. ET3-3 isolated from soil.</title>
        <authorList>
            <person name="Kanchanasin P."/>
            <person name="Tanasupawat S."/>
            <person name="Yuki M."/>
            <person name="Kudo T."/>
        </authorList>
    </citation>
    <scope>NUCLEOTIDE SEQUENCE [LARGE SCALE GENOMIC DNA]</scope>
    <source>
        <strain evidence="3 4">ET3-3</strain>
    </source>
</reference>
<evidence type="ECO:0000256" key="2">
    <source>
        <dbReference type="SAM" id="Phobius"/>
    </source>
</evidence>
<name>A0A7K1USI9_9NOCA</name>
<comment type="caution">
    <text evidence="3">The sequence shown here is derived from an EMBL/GenBank/DDBJ whole genome shotgun (WGS) entry which is preliminary data.</text>
</comment>
<keyword evidence="2" id="KW-0812">Transmembrane</keyword>
<dbReference type="EMBL" id="WRPP01000001">
    <property type="protein sequence ID" value="MVU77313.1"/>
    <property type="molecule type" value="Genomic_DNA"/>
</dbReference>
<accession>A0A7K1USI9</accession>